<keyword evidence="2" id="KW-1133">Transmembrane helix</keyword>
<keyword evidence="5" id="KW-1185">Reference proteome</keyword>
<sequence length="702" mass="72562">MIGFRGRFIFVYYIFLYLLTATSAFQVQCPTSVQAGQATQCNWIRTSGDGSSFGLLLREITQDHGGTLVTTVKNTNQDQGTFQVTFPDPSQYLLEVVRNLEPVPSNEVPQILASSSTITAKSAGQGSTTGSGSGSSGSSGSGSGSQSDTSSAGGGTPDTTSSSRTSTSSSPAPPPPSPPSATSTAETQTDEEPSNTAAPSTSENSSQTQATTTSDTQSLSSSSVRTPGNLFPSPSATATSADDTSGDSGNGDTSLAAGAGSSTSPSTTNTPFPPFPYPSTNGSGATKSSSKLALIIGLTLGLLTFVLLLLALLFFLIRLRRRRATTIFYREKMGGRRLIFSNGSPEGGYGGAFASGVGAGVGGAGALVVEKSETYRNNPSTSGTTDPGPSGNRRSSVVGSRVIDATAAGAIAGYAYSVSEYSDRTSRTGSLDSKIAELWRNARGAINGLTRSRSRRTIQSGYSGYGDGNIRVDGNISDSNSNSTGTNFTFHVSEPSSSEPSVFYTAVPKPRPPSENEPVGQDMGSGIGWLKPEPPKPVTLKERLSPWFNFPFRPPPQAELPTSTIPSWHSNMSGTGTAQESEIVAKPNANTVAFPAPAPGGTSSSSTGGGLAIPASSHSGEGTSEEAFGSYESYVSLLGLPAVSSSQNHEPPVRQQPTPESFTWGSVRSSTTSSTVSYPPVSHGVMTTTFESRTSHGRSDEY</sequence>
<evidence type="ECO:0000256" key="3">
    <source>
        <dbReference type="SAM" id="SignalP"/>
    </source>
</evidence>
<feature type="region of interest" description="Disordered" evidence="1">
    <location>
        <begin position="117"/>
        <end position="283"/>
    </location>
</feature>
<evidence type="ECO:0000256" key="2">
    <source>
        <dbReference type="SAM" id="Phobius"/>
    </source>
</evidence>
<feature type="compositionally biased region" description="Low complexity" evidence="1">
    <location>
        <begin position="261"/>
        <end position="270"/>
    </location>
</feature>
<organism evidence="4 5">
    <name type="scientific">Marasmiellus scandens</name>
    <dbReference type="NCBI Taxonomy" id="2682957"/>
    <lineage>
        <taxon>Eukaryota</taxon>
        <taxon>Fungi</taxon>
        <taxon>Dikarya</taxon>
        <taxon>Basidiomycota</taxon>
        <taxon>Agaricomycotina</taxon>
        <taxon>Agaricomycetes</taxon>
        <taxon>Agaricomycetidae</taxon>
        <taxon>Agaricales</taxon>
        <taxon>Marasmiineae</taxon>
        <taxon>Omphalotaceae</taxon>
        <taxon>Marasmiellus</taxon>
    </lineage>
</organism>
<comment type="caution">
    <text evidence="4">The sequence shown here is derived from an EMBL/GenBank/DDBJ whole genome shotgun (WGS) entry which is preliminary data.</text>
</comment>
<feature type="compositionally biased region" description="Low complexity" evidence="1">
    <location>
        <begin position="666"/>
        <end position="682"/>
    </location>
</feature>
<feature type="region of interest" description="Disordered" evidence="1">
    <location>
        <begin position="508"/>
        <end position="532"/>
    </location>
</feature>
<feature type="compositionally biased region" description="Basic and acidic residues" evidence="1">
    <location>
        <begin position="693"/>
        <end position="702"/>
    </location>
</feature>
<keyword evidence="3" id="KW-0732">Signal</keyword>
<feature type="compositionally biased region" description="Low complexity" evidence="1">
    <location>
        <begin position="388"/>
        <end position="397"/>
    </location>
</feature>
<feature type="transmembrane region" description="Helical" evidence="2">
    <location>
        <begin position="292"/>
        <end position="317"/>
    </location>
</feature>
<dbReference type="Proteomes" id="UP001498398">
    <property type="component" value="Unassembled WGS sequence"/>
</dbReference>
<feature type="compositionally biased region" description="Low complexity" evidence="1">
    <location>
        <begin position="200"/>
        <end position="226"/>
    </location>
</feature>
<feature type="signal peptide" evidence="3">
    <location>
        <begin position="1"/>
        <end position="24"/>
    </location>
</feature>
<reference evidence="4 5" key="1">
    <citation type="submission" date="2024-01" db="EMBL/GenBank/DDBJ databases">
        <title>A draft genome for the cacao thread blight pathogen Marasmiellus scandens.</title>
        <authorList>
            <person name="Baruah I.K."/>
            <person name="Leung J."/>
            <person name="Bukari Y."/>
            <person name="Amoako-Attah I."/>
            <person name="Meinhardt L.W."/>
            <person name="Bailey B.A."/>
            <person name="Cohen S.P."/>
        </authorList>
    </citation>
    <scope>NUCLEOTIDE SEQUENCE [LARGE SCALE GENOMIC DNA]</scope>
    <source>
        <strain evidence="4 5">GH-19</strain>
    </source>
</reference>
<feature type="region of interest" description="Disordered" evidence="1">
    <location>
        <begin position="572"/>
        <end position="627"/>
    </location>
</feature>
<feature type="compositionally biased region" description="Low complexity" evidence="1">
    <location>
        <begin position="235"/>
        <end position="254"/>
    </location>
</feature>
<name>A0ABR1J0C0_9AGAR</name>
<protein>
    <submittedName>
        <fullName evidence="4">Uncharacterized protein</fullName>
    </submittedName>
</protein>
<evidence type="ECO:0000313" key="4">
    <source>
        <dbReference type="EMBL" id="KAK7442530.1"/>
    </source>
</evidence>
<gene>
    <name evidence="4" type="ORF">VKT23_016128</name>
</gene>
<feature type="compositionally biased region" description="Gly residues" evidence="1">
    <location>
        <begin position="127"/>
        <end position="143"/>
    </location>
</feature>
<keyword evidence="2" id="KW-0472">Membrane</keyword>
<feature type="compositionally biased region" description="Polar residues" evidence="1">
    <location>
        <begin position="375"/>
        <end position="387"/>
    </location>
</feature>
<keyword evidence="2" id="KW-0812">Transmembrane</keyword>
<feature type="compositionally biased region" description="Low complexity" evidence="1">
    <location>
        <begin position="144"/>
        <end position="170"/>
    </location>
</feature>
<feature type="region of interest" description="Disordered" evidence="1">
    <location>
        <begin position="642"/>
        <end position="702"/>
    </location>
</feature>
<accession>A0ABR1J0C0</accession>
<feature type="chain" id="PRO_5046068317" evidence="3">
    <location>
        <begin position="25"/>
        <end position="702"/>
    </location>
</feature>
<feature type="region of interest" description="Disordered" evidence="1">
    <location>
        <begin position="372"/>
        <end position="397"/>
    </location>
</feature>
<proteinExistence type="predicted"/>
<dbReference type="EMBL" id="JBANRG010000058">
    <property type="protein sequence ID" value="KAK7442530.1"/>
    <property type="molecule type" value="Genomic_DNA"/>
</dbReference>
<evidence type="ECO:0000256" key="1">
    <source>
        <dbReference type="SAM" id="MobiDB-lite"/>
    </source>
</evidence>
<evidence type="ECO:0000313" key="5">
    <source>
        <dbReference type="Proteomes" id="UP001498398"/>
    </source>
</evidence>
<feature type="compositionally biased region" description="Polar residues" evidence="1">
    <location>
        <begin position="643"/>
        <end position="664"/>
    </location>
</feature>